<protein>
    <submittedName>
        <fullName evidence="2">Uncharacterized protein</fullName>
    </submittedName>
</protein>
<evidence type="ECO:0000313" key="3">
    <source>
        <dbReference type="Proteomes" id="UP000015530"/>
    </source>
</evidence>
<evidence type="ECO:0000313" key="2">
    <source>
        <dbReference type="EMBL" id="EQB44815.1"/>
    </source>
</evidence>
<dbReference type="Proteomes" id="UP000015530">
    <property type="component" value="Unassembled WGS sequence"/>
</dbReference>
<feature type="compositionally biased region" description="Pro residues" evidence="1">
    <location>
        <begin position="35"/>
        <end position="46"/>
    </location>
</feature>
<name>T0L9E5_COLGC</name>
<dbReference type="EMBL" id="AMYD01003887">
    <property type="protein sequence ID" value="EQB44815.1"/>
    <property type="molecule type" value="Genomic_DNA"/>
</dbReference>
<comment type="caution">
    <text evidence="2">The sequence shown here is derived from an EMBL/GenBank/DDBJ whole genome shotgun (WGS) entry which is preliminary data.</text>
</comment>
<sequence length="46" mass="5071">MNTNTYFGVFVNGEQPGMLDVYLNDTDNVPDRLLNPPPPPTPPPSQ</sequence>
<proteinExistence type="predicted"/>
<accession>T0L9E5</accession>
<feature type="region of interest" description="Disordered" evidence="1">
    <location>
        <begin position="24"/>
        <end position="46"/>
    </location>
</feature>
<gene>
    <name evidence="2" type="ORF">CGLO_16393</name>
</gene>
<evidence type="ECO:0000256" key="1">
    <source>
        <dbReference type="SAM" id="MobiDB-lite"/>
    </source>
</evidence>
<dbReference type="AlphaFoldDB" id="T0L9E5"/>
<reference evidence="3" key="1">
    <citation type="journal article" date="2013" name="Mol. Plant Microbe Interact.">
        <title>Global aspects of pacC regulation of pathogenicity genes in Colletotrichum gloeosporioides as revealed by transcriptome analysis.</title>
        <authorList>
            <person name="Alkan N."/>
            <person name="Meng X."/>
            <person name="Friedlander G."/>
            <person name="Reuveni E."/>
            <person name="Sukno S."/>
            <person name="Sherman A."/>
            <person name="Thon M."/>
            <person name="Fluhr R."/>
            <person name="Prusky D."/>
        </authorList>
    </citation>
    <scope>NUCLEOTIDE SEQUENCE [LARGE SCALE GENOMIC DNA]</scope>
    <source>
        <strain evidence="3">Cg-14</strain>
    </source>
</reference>
<organism evidence="2 3">
    <name type="scientific">Colletotrichum gloeosporioides (strain Cg-14)</name>
    <name type="common">Anthracnose fungus</name>
    <name type="synonym">Glomerella cingulata</name>
    <dbReference type="NCBI Taxonomy" id="1237896"/>
    <lineage>
        <taxon>Eukaryota</taxon>
        <taxon>Fungi</taxon>
        <taxon>Dikarya</taxon>
        <taxon>Ascomycota</taxon>
        <taxon>Pezizomycotina</taxon>
        <taxon>Sordariomycetes</taxon>
        <taxon>Hypocreomycetidae</taxon>
        <taxon>Glomerellales</taxon>
        <taxon>Glomerellaceae</taxon>
        <taxon>Colletotrichum</taxon>
        <taxon>Colletotrichum gloeosporioides species complex</taxon>
    </lineage>
</organism>
<dbReference type="HOGENOM" id="CLU_3191286_0_0_1"/>